<evidence type="ECO:0000313" key="6">
    <source>
        <dbReference type="Proteomes" id="UP000823749"/>
    </source>
</evidence>
<dbReference type="AlphaFoldDB" id="A0AAV6KTX0"/>
<keyword evidence="2" id="KW-0611">Plant defense</keyword>
<dbReference type="SUPFAM" id="SSF52540">
    <property type="entry name" value="P-loop containing nucleoside triphosphate hydrolases"/>
    <property type="match status" value="1"/>
</dbReference>
<name>A0AAV6KTX0_9ERIC</name>
<dbReference type="InterPro" id="IPR050905">
    <property type="entry name" value="Plant_NBS-LRR"/>
</dbReference>
<sequence>MAEALAQVALTWSGKIWEAILGKVGEYLVAPIGLQFTYMFYFNYNLTELETQLEKLKTTRQDVEMGVDENHRNVRVVGSNVEAWLKSANEVTTEVGRIIQDKAEVQEGCLNGWCPNLKLRYSLSRKAVEKTEVVINLKAAGISYSKSSYNPSPAYMETITNGDFTGFESRRLIMEEIIEALQHDEINLIGIYGTGGVGKTTMVKEVAKRAKEDNLIDEVAIAVVGQNPDLTNVQACIADMLGLELGGKTSPIMRASLLRRRLLQDNKKVIVILDDIWVDQFDLHGMSTDLHGIGFPLGGANKNFKMLYTSRTRDLWHDIRTKKEIHLDLLSEEEAWRLFRQKAGDSTDSPDLKPIAEQIVNECGRLPSALVLVGTALSKKSGRNYTKQIWEAMLDRLSCARSTRVDEDPLQEVQEEFATVANALAKKNH</sequence>
<protein>
    <recommendedName>
        <fullName evidence="4">NB-ARC domain-containing protein</fullName>
    </recommendedName>
</protein>
<evidence type="ECO:0000256" key="2">
    <source>
        <dbReference type="ARBA" id="ARBA00022821"/>
    </source>
</evidence>
<dbReference type="PRINTS" id="PR00364">
    <property type="entry name" value="DISEASERSIST"/>
</dbReference>
<accession>A0AAV6KTX0</accession>
<dbReference type="Proteomes" id="UP000823749">
    <property type="component" value="Chromosome 3"/>
</dbReference>
<dbReference type="GO" id="GO:0006952">
    <property type="term" value="P:defense response"/>
    <property type="evidence" value="ECO:0007669"/>
    <property type="project" value="UniProtKB-KW"/>
</dbReference>
<dbReference type="InterPro" id="IPR027417">
    <property type="entry name" value="P-loop_NTPase"/>
</dbReference>
<dbReference type="GO" id="GO:0005524">
    <property type="term" value="F:ATP binding"/>
    <property type="evidence" value="ECO:0007669"/>
    <property type="project" value="UniProtKB-KW"/>
</dbReference>
<evidence type="ECO:0000313" key="5">
    <source>
        <dbReference type="EMBL" id="KAG5555930.1"/>
    </source>
</evidence>
<evidence type="ECO:0000256" key="1">
    <source>
        <dbReference type="ARBA" id="ARBA00022614"/>
    </source>
</evidence>
<comment type="caution">
    <text evidence="5">The sequence shown here is derived from an EMBL/GenBank/DDBJ whole genome shotgun (WGS) entry which is preliminary data.</text>
</comment>
<feature type="domain" description="NB-ARC" evidence="4">
    <location>
        <begin position="174"/>
        <end position="347"/>
    </location>
</feature>
<proteinExistence type="predicted"/>
<reference evidence="5" key="1">
    <citation type="submission" date="2020-08" db="EMBL/GenBank/DDBJ databases">
        <title>Plant Genome Project.</title>
        <authorList>
            <person name="Zhang R.-G."/>
        </authorList>
    </citation>
    <scope>NUCLEOTIDE SEQUENCE</scope>
    <source>
        <strain evidence="5">WSP0</strain>
        <tissue evidence="5">Leaf</tissue>
    </source>
</reference>
<dbReference type="Gene3D" id="3.40.50.300">
    <property type="entry name" value="P-loop containing nucleotide triphosphate hydrolases"/>
    <property type="match status" value="1"/>
</dbReference>
<keyword evidence="3" id="KW-0067">ATP-binding</keyword>
<keyword evidence="1" id="KW-0433">Leucine-rich repeat</keyword>
<dbReference type="PANTHER" id="PTHR33463:SF198">
    <property type="entry name" value="RPP4C3"/>
    <property type="match status" value="1"/>
</dbReference>
<organism evidence="5 6">
    <name type="scientific">Rhododendron griersonianum</name>
    <dbReference type="NCBI Taxonomy" id="479676"/>
    <lineage>
        <taxon>Eukaryota</taxon>
        <taxon>Viridiplantae</taxon>
        <taxon>Streptophyta</taxon>
        <taxon>Embryophyta</taxon>
        <taxon>Tracheophyta</taxon>
        <taxon>Spermatophyta</taxon>
        <taxon>Magnoliopsida</taxon>
        <taxon>eudicotyledons</taxon>
        <taxon>Gunneridae</taxon>
        <taxon>Pentapetalae</taxon>
        <taxon>asterids</taxon>
        <taxon>Ericales</taxon>
        <taxon>Ericaceae</taxon>
        <taxon>Ericoideae</taxon>
        <taxon>Rhodoreae</taxon>
        <taxon>Rhododendron</taxon>
    </lineage>
</organism>
<dbReference type="InterPro" id="IPR042197">
    <property type="entry name" value="Apaf_helical"/>
</dbReference>
<gene>
    <name evidence="5" type="ORF">RHGRI_006544</name>
</gene>
<keyword evidence="6" id="KW-1185">Reference proteome</keyword>
<dbReference type="InterPro" id="IPR002182">
    <property type="entry name" value="NB-ARC"/>
</dbReference>
<dbReference type="EMBL" id="JACTNZ010000003">
    <property type="protein sequence ID" value="KAG5555930.1"/>
    <property type="molecule type" value="Genomic_DNA"/>
</dbReference>
<evidence type="ECO:0000256" key="3">
    <source>
        <dbReference type="ARBA" id="ARBA00022840"/>
    </source>
</evidence>
<evidence type="ECO:0000259" key="4">
    <source>
        <dbReference type="Pfam" id="PF00931"/>
    </source>
</evidence>
<dbReference type="GO" id="GO:0043531">
    <property type="term" value="F:ADP binding"/>
    <property type="evidence" value="ECO:0007669"/>
    <property type="project" value="InterPro"/>
</dbReference>
<dbReference type="Pfam" id="PF00931">
    <property type="entry name" value="NB-ARC"/>
    <property type="match status" value="1"/>
</dbReference>
<dbReference type="PANTHER" id="PTHR33463">
    <property type="entry name" value="NB-ARC DOMAIN-CONTAINING PROTEIN-RELATED"/>
    <property type="match status" value="1"/>
</dbReference>
<dbReference type="Gene3D" id="1.10.8.430">
    <property type="entry name" value="Helical domain of apoptotic protease-activating factors"/>
    <property type="match status" value="1"/>
</dbReference>
<keyword evidence="3" id="KW-0547">Nucleotide-binding</keyword>